<dbReference type="Gene3D" id="3.30.1370.10">
    <property type="entry name" value="K Homology domain, type 1"/>
    <property type="match status" value="1"/>
</dbReference>
<dbReference type="SUPFAM" id="SSF54791">
    <property type="entry name" value="Eukaryotic type KH-domain (KH-domain type I)"/>
    <property type="match status" value="1"/>
</dbReference>
<evidence type="ECO:0000256" key="2">
    <source>
        <dbReference type="PROSITE-ProRule" id="PRU00117"/>
    </source>
</evidence>
<protein>
    <recommendedName>
        <fullName evidence="4">Tudor domain-containing protein</fullName>
    </recommendedName>
</protein>
<dbReference type="PROSITE" id="PS50084">
    <property type="entry name" value="KH_TYPE_1"/>
    <property type="match status" value="1"/>
</dbReference>
<dbReference type="InterPro" id="IPR036612">
    <property type="entry name" value="KH_dom_type_1_sf"/>
</dbReference>
<dbReference type="InterPro" id="IPR002999">
    <property type="entry name" value="Tudor"/>
</dbReference>
<comment type="subcellular location">
    <subcellularLocation>
        <location evidence="1">Nucleus</location>
    </subcellularLocation>
</comment>
<feature type="non-terminal residue" evidence="5">
    <location>
        <position position="472"/>
    </location>
</feature>
<dbReference type="Pfam" id="PF00567">
    <property type="entry name" value="TUDOR"/>
    <property type="match status" value="1"/>
</dbReference>
<dbReference type="Gene3D" id="2.30.30.140">
    <property type="match status" value="1"/>
</dbReference>
<reference evidence="5" key="1">
    <citation type="submission" date="2020-11" db="EMBL/GenBank/DDBJ databases">
        <authorList>
            <person name="Tran Van P."/>
        </authorList>
    </citation>
    <scope>NUCLEOTIDE SEQUENCE</scope>
</reference>
<dbReference type="InterPro" id="IPR050621">
    <property type="entry name" value="Tudor_domain_containing"/>
</dbReference>
<evidence type="ECO:0000313" key="5">
    <source>
        <dbReference type="EMBL" id="CAD7247390.1"/>
    </source>
</evidence>
<evidence type="ECO:0000256" key="3">
    <source>
        <dbReference type="SAM" id="MobiDB-lite"/>
    </source>
</evidence>
<dbReference type="EMBL" id="LR900956">
    <property type="protein sequence ID" value="CAD7247390.1"/>
    <property type="molecule type" value="Genomic_DNA"/>
</dbReference>
<dbReference type="PROSITE" id="PS50304">
    <property type="entry name" value="TUDOR"/>
    <property type="match status" value="1"/>
</dbReference>
<dbReference type="Pfam" id="PF00013">
    <property type="entry name" value="KH_1"/>
    <property type="match status" value="1"/>
</dbReference>
<dbReference type="Gene3D" id="1.10.10.10">
    <property type="entry name" value="Winged helix-like DNA-binding domain superfamily/Winged helix DNA-binding domain"/>
    <property type="match status" value="1"/>
</dbReference>
<dbReference type="PANTHER" id="PTHR22948">
    <property type="entry name" value="TUDOR DOMAIN CONTAINING PROTEIN"/>
    <property type="match status" value="1"/>
</dbReference>
<dbReference type="SUPFAM" id="SSF46689">
    <property type="entry name" value="Homeodomain-like"/>
    <property type="match status" value="1"/>
</dbReference>
<dbReference type="GO" id="GO:0005739">
    <property type="term" value="C:mitochondrion"/>
    <property type="evidence" value="ECO:0007669"/>
    <property type="project" value="UniProtKB-ARBA"/>
</dbReference>
<evidence type="ECO:0000256" key="1">
    <source>
        <dbReference type="ARBA" id="ARBA00004123"/>
    </source>
</evidence>
<dbReference type="EMBL" id="CAJPEV010001439">
    <property type="protein sequence ID" value="CAG0892661.1"/>
    <property type="molecule type" value="Genomic_DNA"/>
</dbReference>
<keyword evidence="6" id="KW-1185">Reference proteome</keyword>
<feature type="domain" description="Tudor" evidence="4">
    <location>
        <begin position="167"/>
        <end position="232"/>
    </location>
</feature>
<dbReference type="InterPro" id="IPR004087">
    <property type="entry name" value="KH_dom"/>
</dbReference>
<dbReference type="InterPro" id="IPR009057">
    <property type="entry name" value="Homeodomain-like_sf"/>
</dbReference>
<name>A0A7R9A5T3_9CRUS</name>
<feature type="region of interest" description="Disordered" evidence="3">
    <location>
        <begin position="335"/>
        <end position="369"/>
    </location>
</feature>
<feature type="region of interest" description="Disordered" evidence="3">
    <location>
        <begin position="433"/>
        <end position="459"/>
    </location>
</feature>
<dbReference type="SMART" id="SM00322">
    <property type="entry name" value="KH"/>
    <property type="match status" value="1"/>
</dbReference>
<dbReference type="GO" id="GO:0005634">
    <property type="term" value="C:nucleus"/>
    <property type="evidence" value="ECO:0007669"/>
    <property type="project" value="UniProtKB-SubCell"/>
</dbReference>
<sequence length="472" mass="51651">RACGRIIGRGGETIRDIRKQCRADISIQKDDKQDGHTEILLRGTLEQIAMAKDLIREKVEEAEAFSEKISKKSDEKNLASSEEALGMHHAIEAASSARVSSETGETVELVPAGGDGFMGLLVSAVEDAGHFWVQVHGPNAIALEKLTDDMCAFYGDSENQQKYTLDKVTIDDLVAAKFMDEDRYYRCRVTGITENEYSPQESRLDLMFLDYGDSCSVKKNEAFCLAVHFQELQFQAVECCLAKVSPRVLKGGWMALLPLQRITASLVLSRLLADYELHFIVASAVVEGRHMASKPSREAVIYMFQQGHSPVKIIKELKMPRSTVYKAIAHYKGLGTTQDQPRSGHPSESGASRETGSSARPPSGPVGVESISIEVTSPEGEISPLKLNRAEQEKHGAGKALQVARSKNLRVDIQKARRGPFSERALCSAASATSFSVDAPIPEAQDDEESASENDPLIASRGVPAYVRRAVL</sequence>
<dbReference type="Proteomes" id="UP000677054">
    <property type="component" value="Unassembled WGS sequence"/>
</dbReference>
<gene>
    <name evidence="5" type="ORF">DSTB1V02_LOCUS7221</name>
</gene>
<dbReference type="OrthoDB" id="9995375at2759"/>
<dbReference type="GO" id="GO:0034587">
    <property type="term" value="P:piRNA processing"/>
    <property type="evidence" value="ECO:0007669"/>
    <property type="project" value="TreeGrafter"/>
</dbReference>
<dbReference type="PANTHER" id="PTHR22948:SF29">
    <property type="entry name" value="FI02030P-RELATED"/>
    <property type="match status" value="1"/>
</dbReference>
<dbReference type="SUPFAM" id="SSF63748">
    <property type="entry name" value="Tudor/PWWP/MBT"/>
    <property type="match status" value="1"/>
</dbReference>
<dbReference type="GO" id="GO:0003723">
    <property type="term" value="F:RNA binding"/>
    <property type="evidence" value="ECO:0007669"/>
    <property type="project" value="UniProtKB-UniRule"/>
</dbReference>
<dbReference type="GO" id="GO:0043186">
    <property type="term" value="C:P granule"/>
    <property type="evidence" value="ECO:0007669"/>
    <property type="project" value="TreeGrafter"/>
</dbReference>
<dbReference type="InterPro" id="IPR036388">
    <property type="entry name" value="WH-like_DNA-bd_sf"/>
</dbReference>
<dbReference type="InterPro" id="IPR035437">
    <property type="entry name" value="SNase_OB-fold_sf"/>
</dbReference>
<proteinExistence type="predicted"/>
<dbReference type="GO" id="GO:0030719">
    <property type="term" value="P:P granule organization"/>
    <property type="evidence" value="ECO:0007669"/>
    <property type="project" value="TreeGrafter"/>
</dbReference>
<accession>A0A7R9A5T3</accession>
<evidence type="ECO:0000259" key="4">
    <source>
        <dbReference type="PROSITE" id="PS50304"/>
    </source>
</evidence>
<feature type="compositionally biased region" description="Polar residues" evidence="3">
    <location>
        <begin position="349"/>
        <end position="360"/>
    </location>
</feature>
<organism evidence="5">
    <name type="scientific">Darwinula stevensoni</name>
    <dbReference type="NCBI Taxonomy" id="69355"/>
    <lineage>
        <taxon>Eukaryota</taxon>
        <taxon>Metazoa</taxon>
        <taxon>Ecdysozoa</taxon>
        <taxon>Arthropoda</taxon>
        <taxon>Crustacea</taxon>
        <taxon>Oligostraca</taxon>
        <taxon>Ostracoda</taxon>
        <taxon>Podocopa</taxon>
        <taxon>Podocopida</taxon>
        <taxon>Darwinulocopina</taxon>
        <taxon>Darwinuloidea</taxon>
        <taxon>Darwinulidae</taxon>
        <taxon>Darwinula</taxon>
    </lineage>
</organism>
<dbReference type="GO" id="GO:0007283">
    <property type="term" value="P:spermatogenesis"/>
    <property type="evidence" value="ECO:0007669"/>
    <property type="project" value="TreeGrafter"/>
</dbReference>
<evidence type="ECO:0000313" key="6">
    <source>
        <dbReference type="Proteomes" id="UP000677054"/>
    </source>
</evidence>
<dbReference type="AlphaFoldDB" id="A0A7R9A5T3"/>
<dbReference type="Gene3D" id="2.40.50.90">
    <property type="match status" value="1"/>
</dbReference>
<keyword evidence="2" id="KW-0694">RNA-binding</keyword>
<dbReference type="InterPro" id="IPR004088">
    <property type="entry name" value="KH_dom_type_1"/>
</dbReference>